<dbReference type="CDD" id="cd00063">
    <property type="entry name" value="FN3"/>
    <property type="match status" value="3"/>
</dbReference>
<keyword evidence="6" id="KW-1185">Reference proteome</keyword>
<keyword evidence="2" id="KW-0624">Polysaccharide degradation</keyword>
<keyword evidence="1" id="KW-0378">Hydrolase</keyword>
<proteinExistence type="predicted"/>
<evidence type="ECO:0000256" key="3">
    <source>
        <dbReference type="SAM" id="SignalP"/>
    </source>
</evidence>
<evidence type="ECO:0000256" key="2">
    <source>
        <dbReference type="ARBA" id="ARBA00023326"/>
    </source>
</evidence>
<keyword evidence="1" id="KW-0326">Glycosidase</keyword>
<feature type="domain" description="Fibronectin type-III" evidence="4">
    <location>
        <begin position="132"/>
        <end position="222"/>
    </location>
</feature>
<sequence length="603" mass="61270">MNRTLRRLAAAVATAVALVSTGLTAAAPASALSPVTYTVEAPAKTWVGDWIDLGLRCSTTCPNGVLDATVSISGGPTLDLPAEPHYTTDWQVQAIASGTDASPVSHTVTVTFTDETGSARTLTKQMQVNRRSPQPVENLTGNDGMDATVTWDEPLIDGGSPVTGYVVQVDSDPWVSLGAAVRTFSLAGLTYGPHQVRVVPVNAQGWGWGEPVTVLRGVLPSAPVVTVTGTAHPTVTWTESVAGGVTVTGYVVYSGGIPVATLGAAARSVTLSSLDPGIQDLQVAATCAWGPGRFSTAVEWDQATVPSAVSTPTVAPGNGRITVSWEAPSDDGGMAVTSYSVRVVDATTRTVLGTATTGSTSVDVTGLLNGFPVLAQVAAVNEIGASGWTDAAATAAPNGPAPSAASLTAAATDTTPSATQKITLRGTLAITSKSEAGQQVQIWIKQYGAATWTRASTVTLTSTGAWSITRSFGAKTAVQARYFGSVALGAAQASSTIITVSPHVGVTAKTTSSSFAPKTSYAFGSTIYVPVSTGGAPAGAIASLQKKSGSSWVTVATGKLSSTGKVTLKWKPTVRATYSLRVAVTGSSTIATGYSATMSRKVA</sequence>
<dbReference type="SMART" id="SM00060">
    <property type="entry name" value="FN3"/>
    <property type="match status" value="3"/>
</dbReference>
<evidence type="ECO:0000313" key="6">
    <source>
        <dbReference type="Proteomes" id="UP001596138"/>
    </source>
</evidence>
<keyword evidence="2" id="KW-0119">Carbohydrate metabolism</keyword>
<dbReference type="RefSeq" id="WP_386765341.1">
    <property type="nucleotide sequence ID" value="NZ_JBHSTI010000008.1"/>
</dbReference>
<evidence type="ECO:0000259" key="4">
    <source>
        <dbReference type="PROSITE" id="PS50853"/>
    </source>
</evidence>
<feature type="signal peptide" evidence="3">
    <location>
        <begin position="1"/>
        <end position="25"/>
    </location>
</feature>
<dbReference type="SUPFAM" id="SSF49265">
    <property type="entry name" value="Fibronectin type III"/>
    <property type="match status" value="2"/>
</dbReference>
<evidence type="ECO:0000313" key="5">
    <source>
        <dbReference type="EMBL" id="MFC6237752.1"/>
    </source>
</evidence>
<dbReference type="PROSITE" id="PS50853">
    <property type="entry name" value="FN3"/>
    <property type="match status" value="2"/>
</dbReference>
<organism evidence="5 6">
    <name type="scientific">Longivirga aurantiaca</name>
    <dbReference type="NCBI Taxonomy" id="1837743"/>
    <lineage>
        <taxon>Bacteria</taxon>
        <taxon>Bacillati</taxon>
        <taxon>Actinomycetota</taxon>
        <taxon>Actinomycetes</taxon>
        <taxon>Sporichthyales</taxon>
        <taxon>Sporichthyaceae</taxon>
        <taxon>Longivirga</taxon>
    </lineage>
</organism>
<name>A0ABW1SZ83_9ACTN</name>
<dbReference type="InterPro" id="IPR036116">
    <property type="entry name" value="FN3_sf"/>
</dbReference>
<feature type="domain" description="Fibronectin type-III" evidence="4">
    <location>
        <begin position="305"/>
        <end position="399"/>
    </location>
</feature>
<dbReference type="InterPro" id="IPR013783">
    <property type="entry name" value="Ig-like_fold"/>
</dbReference>
<dbReference type="Pfam" id="PF00041">
    <property type="entry name" value="fn3"/>
    <property type="match status" value="1"/>
</dbReference>
<reference evidence="6" key="1">
    <citation type="journal article" date="2019" name="Int. J. Syst. Evol. Microbiol.">
        <title>The Global Catalogue of Microorganisms (GCM) 10K type strain sequencing project: providing services to taxonomists for standard genome sequencing and annotation.</title>
        <authorList>
            <consortium name="The Broad Institute Genomics Platform"/>
            <consortium name="The Broad Institute Genome Sequencing Center for Infectious Disease"/>
            <person name="Wu L."/>
            <person name="Ma J."/>
        </authorList>
    </citation>
    <scope>NUCLEOTIDE SEQUENCE [LARGE SCALE GENOMIC DNA]</scope>
    <source>
        <strain evidence="6">CGMCC 4.7317</strain>
    </source>
</reference>
<feature type="chain" id="PRO_5045967921" evidence="3">
    <location>
        <begin position="26"/>
        <end position="603"/>
    </location>
</feature>
<accession>A0ABW1SZ83</accession>
<dbReference type="Proteomes" id="UP001596138">
    <property type="component" value="Unassembled WGS sequence"/>
</dbReference>
<evidence type="ECO:0000256" key="1">
    <source>
        <dbReference type="ARBA" id="ARBA00023295"/>
    </source>
</evidence>
<dbReference type="EMBL" id="JBHSTI010000008">
    <property type="protein sequence ID" value="MFC6237752.1"/>
    <property type="molecule type" value="Genomic_DNA"/>
</dbReference>
<comment type="caution">
    <text evidence="5">The sequence shown here is derived from an EMBL/GenBank/DDBJ whole genome shotgun (WGS) entry which is preliminary data.</text>
</comment>
<gene>
    <name evidence="5" type="ORF">ACFQGU_07665</name>
</gene>
<dbReference type="InterPro" id="IPR003961">
    <property type="entry name" value="FN3_dom"/>
</dbReference>
<protein>
    <submittedName>
        <fullName evidence="5">Fibronectin type III domain-containing protein</fullName>
    </submittedName>
</protein>
<dbReference type="Gene3D" id="2.60.40.10">
    <property type="entry name" value="Immunoglobulins"/>
    <property type="match status" value="2"/>
</dbReference>
<keyword evidence="3" id="KW-0732">Signal</keyword>